<evidence type="ECO:0000256" key="6">
    <source>
        <dbReference type="SAM" id="Phobius"/>
    </source>
</evidence>
<keyword evidence="4 6" id="KW-0472">Membrane</keyword>
<name>A0A364L6E5_TALAM</name>
<dbReference type="AlphaFoldDB" id="A0A364L6E5"/>
<evidence type="ECO:0008006" key="9">
    <source>
        <dbReference type="Google" id="ProtNLM"/>
    </source>
</evidence>
<feature type="transmembrane region" description="Helical" evidence="6">
    <location>
        <begin position="194"/>
        <end position="215"/>
    </location>
</feature>
<dbReference type="Pfam" id="PF07690">
    <property type="entry name" value="MFS_1"/>
    <property type="match status" value="1"/>
</dbReference>
<dbReference type="Gene3D" id="1.20.1250.20">
    <property type="entry name" value="MFS general substrate transporter like domains"/>
    <property type="match status" value="1"/>
</dbReference>
<keyword evidence="8" id="KW-1185">Reference proteome</keyword>
<proteinExistence type="predicted"/>
<evidence type="ECO:0000256" key="4">
    <source>
        <dbReference type="ARBA" id="ARBA00023136"/>
    </source>
</evidence>
<feature type="transmembrane region" description="Helical" evidence="6">
    <location>
        <begin position="132"/>
        <end position="157"/>
    </location>
</feature>
<comment type="caution">
    <text evidence="7">The sequence shown here is derived from an EMBL/GenBank/DDBJ whole genome shotgun (WGS) entry which is preliminary data.</text>
</comment>
<feature type="transmembrane region" description="Helical" evidence="6">
    <location>
        <begin position="447"/>
        <end position="470"/>
    </location>
</feature>
<dbReference type="Proteomes" id="UP000249363">
    <property type="component" value="Unassembled WGS sequence"/>
</dbReference>
<keyword evidence="3 6" id="KW-1133">Transmembrane helix</keyword>
<keyword evidence="2 6" id="KW-0812">Transmembrane</keyword>
<feature type="transmembrane region" description="Helical" evidence="6">
    <location>
        <begin position="482"/>
        <end position="502"/>
    </location>
</feature>
<dbReference type="InterPro" id="IPR036259">
    <property type="entry name" value="MFS_trans_sf"/>
</dbReference>
<dbReference type="EMBL" id="MIKG01000015">
    <property type="protein sequence ID" value="RAO71374.1"/>
    <property type="molecule type" value="Genomic_DNA"/>
</dbReference>
<dbReference type="OrthoDB" id="194139at2759"/>
<dbReference type="PANTHER" id="PTHR23507">
    <property type="entry name" value="ZGC:174356"/>
    <property type="match status" value="1"/>
</dbReference>
<gene>
    <name evidence="7" type="ORF">BHQ10_007386</name>
</gene>
<accession>A0A364L6E5</accession>
<dbReference type="InterPro" id="IPR011701">
    <property type="entry name" value="MFS"/>
</dbReference>
<evidence type="ECO:0000256" key="2">
    <source>
        <dbReference type="ARBA" id="ARBA00022692"/>
    </source>
</evidence>
<evidence type="ECO:0000256" key="1">
    <source>
        <dbReference type="ARBA" id="ARBA00004141"/>
    </source>
</evidence>
<feature type="compositionally biased region" description="Low complexity" evidence="5">
    <location>
        <begin position="256"/>
        <end position="276"/>
    </location>
</feature>
<evidence type="ECO:0000256" key="3">
    <source>
        <dbReference type="ARBA" id="ARBA00022989"/>
    </source>
</evidence>
<organism evidence="7 8">
    <name type="scientific">Talaromyces amestolkiae</name>
    <dbReference type="NCBI Taxonomy" id="1196081"/>
    <lineage>
        <taxon>Eukaryota</taxon>
        <taxon>Fungi</taxon>
        <taxon>Dikarya</taxon>
        <taxon>Ascomycota</taxon>
        <taxon>Pezizomycotina</taxon>
        <taxon>Eurotiomycetes</taxon>
        <taxon>Eurotiomycetidae</taxon>
        <taxon>Eurotiales</taxon>
        <taxon>Trichocomaceae</taxon>
        <taxon>Talaromyces</taxon>
        <taxon>Talaromyces sect. Talaromyces</taxon>
    </lineage>
</organism>
<feature type="transmembrane region" description="Helical" evidence="6">
    <location>
        <begin position="337"/>
        <end position="361"/>
    </location>
</feature>
<dbReference type="GO" id="GO:0022857">
    <property type="term" value="F:transmembrane transporter activity"/>
    <property type="evidence" value="ECO:0007669"/>
    <property type="project" value="InterPro"/>
</dbReference>
<dbReference type="SUPFAM" id="SSF103473">
    <property type="entry name" value="MFS general substrate transporter"/>
    <property type="match status" value="1"/>
</dbReference>
<evidence type="ECO:0000313" key="7">
    <source>
        <dbReference type="EMBL" id="RAO71374.1"/>
    </source>
</evidence>
<evidence type="ECO:0000313" key="8">
    <source>
        <dbReference type="Proteomes" id="UP000249363"/>
    </source>
</evidence>
<comment type="subcellular location">
    <subcellularLocation>
        <location evidence="1">Membrane</location>
        <topology evidence="1">Multi-pass membrane protein</topology>
    </subcellularLocation>
</comment>
<dbReference type="RefSeq" id="XP_040735889.1">
    <property type="nucleotide sequence ID" value="XM_040880075.1"/>
</dbReference>
<sequence length="509" mass="55561">MKAIIASTFILYFLVTFAIQLLEVPTVRLFEIAICDRYYRTTNDGALAGLLLKDIDESSCKITAVQNELAEIAGWKISFDAVPGLLTALWYGSVADRYGQRLVLLLSLTGSLMGLTWIVFICKYNIIFTPRLIWISSIFLFIGGGVRVFNSVIFSIISDSLGHSQRTKFLYLLAAGPHINRLITPRISTFLMGYSIYVPFWVAITIDGICLLMLLSWSYQSKKKSASIDREEDLGSTDAESVSDDSSNVNTPLLGSSPSPSSPSSPVDNHNNASNNNKEEDQKLSTILNTAISLLKHPASRFCFTTYILKRIAFASEGFMFQYASEKFLWPLHQTTWLRVGQASGAILATLVLCPLIMSVFSKTGTSASDGGARKKACGRFPAHAIDLTIIRSALTILTLSFFAAWKAPSAVFLVIAMAGCGLGEGLEPALQGLITYLVDSDKTVRLFTTLAVCDTIAEFVGGPVTARLMEIGRRPGHASDGYCFLGSSILFAGLLGYSMVIRARRSQS</sequence>
<protein>
    <recommendedName>
        <fullName evidence="9">Major facilitator superfamily (MFS) profile domain-containing protein</fullName>
    </recommendedName>
</protein>
<dbReference type="GO" id="GO:0016020">
    <property type="term" value="C:membrane"/>
    <property type="evidence" value="ECO:0007669"/>
    <property type="project" value="UniProtKB-SubCell"/>
</dbReference>
<feature type="transmembrane region" description="Helical" evidence="6">
    <location>
        <begin position="103"/>
        <end position="126"/>
    </location>
</feature>
<feature type="transmembrane region" description="Helical" evidence="6">
    <location>
        <begin position="411"/>
        <end position="427"/>
    </location>
</feature>
<reference evidence="7 8" key="1">
    <citation type="journal article" date="2017" name="Biotechnol. Biofuels">
        <title>Differential beta-glucosidase expression as a function of carbon source availability in Talaromyces amestolkiae: a genomic and proteomic approach.</title>
        <authorList>
            <person name="de Eugenio L.I."/>
            <person name="Mendez-Liter J.A."/>
            <person name="Nieto-Dominguez M."/>
            <person name="Alonso L."/>
            <person name="Gil-Munoz J."/>
            <person name="Barriuso J."/>
            <person name="Prieto A."/>
            <person name="Martinez M.J."/>
        </authorList>
    </citation>
    <scope>NUCLEOTIDE SEQUENCE [LARGE SCALE GENOMIC DNA]</scope>
    <source>
        <strain evidence="7 8">CIB</strain>
    </source>
</reference>
<feature type="compositionally biased region" description="Polar residues" evidence="5">
    <location>
        <begin position="238"/>
        <end position="254"/>
    </location>
</feature>
<feature type="region of interest" description="Disordered" evidence="5">
    <location>
        <begin position="230"/>
        <end position="280"/>
    </location>
</feature>
<evidence type="ECO:0000256" key="5">
    <source>
        <dbReference type="SAM" id="MobiDB-lite"/>
    </source>
</evidence>
<dbReference type="PANTHER" id="PTHR23507:SF1">
    <property type="entry name" value="FI18259P1-RELATED"/>
    <property type="match status" value="1"/>
</dbReference>
<dbReference type="GeneID" id="63796601"/>